<organism evidence="1 2">
    <name type="scientific">Ditylenchus destructor</name>
    <dbReference type="NCBI Taxonomy" id="166010"/>
    <lineage>
        <taxon>Eukaryota</taxon>
        <taxon>Metazoa</taxon>
        <taxon>Ecdysozoa</taxon>
        <taxon>Nematoda</taxon>
        <taxon>Chromadorea</taxon>
        <taxon>Rhabditida</taxon>
        <taxon>Tylenchina</taxon>
        <taxon>Tylenchomorpha</taxon>
        <taxon>Sphaerularioidea</taxon>
        <taxon>Anguinidae</taxon>
        <taxon>Anguininae</taxon>
        <taxon>Ditylenchus</taxon>
    </lineage>
</organism>
<comment type="caution">
    <text evidence="1">The sequence shown here is derived from an EMBL/GenBank/DDBJ whole genome shotgun (WGS) entry which is preliminary data.</text>
</comment>
<dbReference type="EMBL" id="JAKKPZ010000001">
    <property type="protein sequence ID" value="KAI1728449.1"/>
    <property type="molecule type" value="Genomic_DNA"/>
</dbReference>
<dbReference type="SUPFAM" id="SSF53098">
    <property type="entry name" value="Ribonuclease H-like"/>
    <property type="match status" value="1"/>
</dbReference>
<dbReference type="AlphaFoldDB" id="A0AAD4R7F4"/>
<reference evidence="1" key="1">
    <citation type="submission" date="2022-01" db="EMBL/GenBank/DDBJ databases">
        <title>Genome Sequence Resource for Two Populations of Ditylenchus destructor, the Migratory Endoparasitic Phytonematode.</title>
        <authorList>
            <person name="Zhang H."/>
            <person name="Lin R."/>
            <person name="Xie B."/>
        </authorList>
    </citation>
    <scope>NUCLEOTIDE SEQUENCE</scope>
    <source>
        <strain evidence="1">BazhouSP</strain>
    </source>
</reference>
<dbReference type="InterPro" id="IPR012337">
    <property type="entry name" value="RNaseH-like_sf"/>
</dbReference>
<protein>
    <submittedName>
        <fullName evidence="1">Zinc finger BED domain-containing protein 1-like</fullName>
    </submittedName>
</protein>
<proteinExistence type="predicted"/>
<dbReference type="Proteomes" id="UP001201812">
    <property type="component" value="Unassembled WGS sequence"/>
</dbReference>
<evidence type="ECO:0000313" key="1">
    <source>
        <dbReference type="EMBL" id="KAI1728449.1"/>
    </source>
</evidence>
<keyword evidence="2" id="KW-1185">Reference proteome</keyword>
<accession>A0AAD4R7F4</accession>
<gene>
    <name evidence="1" type="ORF">DdX_00632</name>
</gene>
<name>A0AAD4R7F4_9BILA</name>
<sequence length="239" mass="27640">MCKLILRIKHSVVLNQRIREDNGKLLLAPSKTRWGSFVYVIERFLELKETLFDIADEKHWERPSLDYVDFLREVHKIMLPFVEAIKKIQSQKTVTISRCFGYTKALLYSLDNAGDGLSEQGVKAIRYLLGEMNIQLKMIYNSDAEDYNPIYLIAAALDPNTIGILSDIDLNTAKYKTRVIIVNQHCERNRGYFNAFIGSRIFLKVPILSSIGTLTYRPNGMPSHRSHWIYYQYQGAVLQ</sequence>
<evidence type="ECO:0000313" key="2">
    <source>
        <dbReference type="Proteomes" id="UP001201812"/>
    </source>
</evidence>